<protein>
    <recommendedName>
        <fullName evidence="1">F-box domain-containing protein</fullName>
    </recommendedName>
</protein>
<accession>A0ABQ7WX10</accession>
<dbReference type="SMART" id="SM00256">
    <property type="entry name" value="FBOX"/>
    <property type="match status" value="1"/>
</dbReference>
<comment type="caution">
    <text evidence="2">The sequence shown here is derived from an EMBL/GenBank/DDBJ whole genome shotgun (WGS) entry which is preliminary data.</text>
</comment>
<dbReference type="EMBL" id="JAGKQM010003006">
    <property type="protein sequence ID" value="KAH0840828.1"/>
    <property type="molecule type" value="Genomic_DNA"/>
</dbReference>
<dbReference type="Gene3D" id="1.20.1280.50">
    <property type="match status" value="1"/>
</dbReference>
<name>A0ABQ7WX10_BRANA</name>
<proteinExistence type="predicted"/>
<dbReference type="InterPro" id="IPR001810">
    <property type="entry name" value="F-box_dom"/>
</dbReference>
<dbReference type="PANTHER" id="PTHR39741:SF14">
    <property type="entry name" value="F-BOX DOMAIN-CONTAINING PROTEIN"/>
    <property type="match status" value="1"/>
</dbReference>
<keyword evidence="3" id="KW-1185">Reference proteome</keyword>
<reference evidence="2 3" key="1">
    <citation type="submission" date="2021-05" db="EMBL/GenBank/DDBJ databases">
        <title>Genome Assembly of Synthetic Allotetraploid Brassica napus Reveals Homoeologous Exchanges between Subgenomes.</title>
        <authorList>
            <person name="Davis J.T."/>
        </authorList>
    </citation>
    <scope>NUCLEOTIDE SEQUENCE [LARGE SCALE GENOMIC DNA]</scope>
    <source>
        <strain evidence="3">cv. Da-Ae</strain>
        <tissue evidence="2">Seedling</tissue>
    </source>
</reference>
<dbReference type="InterPro" id="IPR055336">
    <property type="entry name" value="At4g00755-like"/>
</dbReference>
<sequence>MDFVENLDTDMSLAILSCLDDPSDLVRASAVSRSWRDFVIKHSLSKNLCLKLFHQLTSVDRIIDTSNDMKESFEAGSSRDDTRVLEREHRVYALLAKGCTSSPIRSCIADAIIASSTDNFPAESILNTLDERDRIGGTPSYWSSTGHHKTSVPETLLYQLKGDLCVITELSVQPFQAYFQPGTPIYSSHYVRFRLGHLDNNEAETAGKIPVENKYVWTYTSQEFPMAQENRLQNFKLPEPVICIGGYMLVEFLGRVQTQEMDGLYYICVSHVKVMGRSLAKSFQVVDPDESGKFRLKVLSYSDPQEMDENEEEGLSPFRPMRNLEQLLNFLHRHPLDVEYVWPESDEEEEEAESDGEFVFASIVEESYRCFSIFFSRPWQCKLVFMIQKSIFALEKNRINVQTERLRMELKAKNVQRLPLGRFKFMFLSNGFKSIPRRPSMIPKKKQSNALQAVFSAVKNLRSKYTPSGILPKSTSSKNKASITIVRCSSSKDLLHEDISHFEPYQYTAKTTTGSSSTSATSCRVFTVIMETCIC</sequence>
<dbReference type="Pfam" id="PF12937">
    <property type="entry name" value="F-box-like"/>
    <property type="match status" value="1"/>
</dbReference>
<evidence type="ECO:0000313" key="2">
    <source>
        <dbReference type="EMBL" id="KAH0840828.1"/>
    </source>
</evidence>
<feature type="domain" description="F-box" evidence="1">
    <location>
        <begin position="7"/>
        <end position="48"/>
    </location>
</feature>
<dbReference type="SUPFAM" id="SSF81383">
    <property type="entry name" value="F-box domain"/>
    <property type="match status" value="1"/>
</dbReference>
<evidence type="ECO:0000259" key="1">
    <source>
        <dbReference type="SMART" id="SM00256"/>
    </source>
</evidence>
<organism evidence="2 3">
    <name type="scientific">Brassica napus</name>
    <name type="common">Rape</name>
    <dbReference type="NCBI Taxonomy" id="3708"/>
    <lineage>
        <taxon>Eukaryota</taxon>
        <taxon>Viridiplantae</taxon>
        <taxon>Streptophyta</taxon>
        <taxon>Embryophyta</taxon>
        <taxon>Tracheophyta</taxon>
        <taxon>Spermatophyta</taxon>
        <taxon>Magnoliopsida</taxon>
        <taxon>eudicotyledons</taxon>
        <taxon>Gunneridae</taxon>
        <taxon>Pentapetalae</taxon>
        <taxon>rosids</taxon>
        <taxon>malvids</taxon>
        <taxon>Brassicales</taxon>
        <taxon>Brassicaceae</taxon>
        <taxon>Brassiceae</taxon>
        <taxon>Brassica</taxon>
    </lineage>
</organism>
<dbReference type="PANTHER" id="PTHR39741">
    <property type="entry name" value="F-BOX DOMAIN CONTAINING PROTEIN, EXPRESSED"/>
    <property type="match status" value="1"/>
</dbReference>
<evidence type="ECO:0000313" key="3">
    <source>
        <dbReference type="Proteomes" id="UP000824890"/>
    </source>
</evidence>
<gene>
    <name evidence="2" type="ORF">HID58_092296</name>
</gene>
<dbReference type="InterPro" id="IPR036047">
    <property type="entry name" value="F-box-like_dom_sf"/>
</dbReference>
<dbReference type="Proteomes" id="UP000824890">
    <property type="component" value="Unassembled WGS sequence"/>
</dbReference>